<evidence type="ECO:0000256" key="2">
    <source>
        <dbReference type="ARBA" id="ARBA00022448"/>
    </source>
</evidence>
<dbReference type="InterPro" id="IPR003593">
    <property type="entry name" value="AAA+_ATPase"/>
</dbReference>
<feature type="domain" description="ABC transporter" evidence="9">
    <location>
        <begin position="3"/>
        <end position="246"/>
    </location>
</feature>
<dbReference type="SUPFAM" id="SSF52540">
    <property type="entry name" value="P-loop containing nucleoside triphosphate hydrolases"/>
    <property type="match status" value="1"/>
</dbReference>
<comment type="function">
    <text evidence="8">ATP-binding (A) component of a common energy-coupling factor (ECF) ABC-transporter complex.</text>
</comment>
<dbReference type="PANTHER" id="PTHR43553:SF27">
    <property type="entry name" value="ENERGY-COUPLING FACTOR TRANSPORTER ATP-BINDING PROTEIN ECFA2"/>
    <property type="match status" value="1"/>
</dbReference>
<evidence type="ECO:0000256" key="6">
    <source>
        <dbReference type="ARBA" id="ARBA00022967"/>
    </source>
</evidence>
<evidence type="ECO:0000256" key="5">
    <source>
        <dbReference type="ARBA" id="ARBA00022840"/>
    </source>
</evidence>
<dbReference type="RefSeq" id="WP_205189098.1">
    <property type="nucleotide sequence ID" value="NZ_JAFBFC010000016.1"/>
</dbReference>
<dbReference type="Gene3D" id="3.40.50.300">
    <property type="entry name" value="P-loop containing nucleotide triphosphate hydrolases"/>
    <property type="match status" value="1"/>
</dbReference>
<protein>
    <recommendedName>
        <fullName evidence="8">Energy-coupling factor transporter ATP-binding protein EcfA2</fullName>
        <ecNumber evidence="8">7.-.-.-</ecNumber>
    </recommendedName>
</protein>
<dbReference type="InterPro" id="IPR003439">
    <property type="entry name" value="ABC_transporter-like_ATP-bd"/>
</dbReference>
<dbReference type="PROSITE" id="PS00211">
    <property type="entry name" value="ABC_TRANSPORTER_1"/>
    <property type="match status" value="1"/>
</dbReference>
<keyword evidence="11" id="KW-1185">Reference proteome</keyword>
<dbReference type="InterPro" id="IPR027417">
    <property type="entry name" value="P-loop_NTPase"/>
</dbReference>
<dbReference type="GO" id="GO:0016787">
    <property type="term" value="F:hydrolase activity"/>
    <property type="evidence" value="ECO:0007669"/>
    <property type="project" value="UniProtKB-KW"/>
</dbReference>
<dbReference type="InterPro" id="IPR050095">
    <property type="entry name" value="ECF_ABC_transporter_ATP-bd"/>
</dbReference>
<keyword evidence="10" id="KW-0378">Hydrolase</keyword>
<comment type="subcellular location">
    <subcellularLocation>
        <location evidence="1 8">Cell membrane</location>
        <topology evidence="1 8">Peripheral membrane protein</topology>
    </subcellularLocation>
</comment>
<dbReference type="Pfam" id="PF00005">
    <property type="entry name" value="ABC_tran"/>
    <property type="match status" value="1"/>
</dbReference>
<keyword evidence="6" id="KW-1278">Translocase</keyword>
<keyword evidence="5 8" id="KW-0067">ATP-binding</keyword>
<evidence type="ECO:0000259" key="9">
    <source>
        <dbReference type="PROSITE" id="PS50893"/>
    </source>
</evidence>
<dbReference type="NCBIfam" id="NF010155">
    <property type="entry name" value="PRK13634.1"/>
    <property type="match status" value="1"/>
</dbReference>
<evidence type="ECO:0000256" key="3">
    <source>
        <dbReference type="ARBA" id="ARBA00022475"/>
    </source>
</evidence>
<dbReference type="PANTHER" id="PTHR43553">
    <property type="entry name" value="HEAVY METAL TRANSPORTER"/>
    <property type="match status" value="1"/>
</dbReference>
<dbReference type="EC" id="7.-.-.-" evidence="8"/>
<evidence type="ECO:0000256" key="8">
    <source>
        <dbReference type="RuleBase" id="RU365104"/>
    </source>
</evidence>
<comment type="subunit">
    <text evidence="8">Forms a stable energy-coupling factor (ECF) transporter complex composed of 2 membrane-embedded substrate-binding proteins (S component), 2 ATP-binding proteins (A component) and 2 transmembrane proteins (T component).</text>
</comment>
<accession>A0ABS2R061</accession>
<dbReference type="InterPro" id="IPR017871">
    <property type="entry name" value="ABC_transporter-like_CS"/>
</dbReference>
<reference evidence="10 11" key="1">
    <citation type="submission" date="2021-01" db="EMBL/GenBank/DDBJ databases">
        <title>Genomic Encyclopedia of Type Strains, Phase IV (KMG-IV): sequencing the most valuable type-strain genomes for metagenomic binning, comparative biology and taxonomic classification.</title>
        <authorList>
            <person name="Goeker M."/>
        </authorList>
    </citation>
    <scope>NUCLEOTIDE SEQUENCE [LARGE SCALE GENOMIC DNA]</scope>
    <source>
        <strain evidence="10 11">DSM 104297</strain>
    </source>
</reference>
<evidence type="ECO:0000256" key="7">
    <source>
        <dbReference type="ARBA" id="ARBA00023136"/>
    </source>
</evidence>
<evidence type="ECO:0000313" key="11">
    <source>
        <dbReference type="Proteomes" id="UP000809829"/>
    </source>
</evidence>
<dbReference type="NCBIfam" id="TIGR04521">
    <property type="entry name" value="ECF_ATPase_2"/>
    <property type="match status" value="1"/>
</dbReference>
<sequence>MEIILKQVEHRYQPNTPFERLALYDLNLHIPSSTFLAIIGHTGSGKSTIIQHFNALLKPTSGQITIGDRTIEANRKEKELKPIRKKVGVVFQFPEHQLFEETIEKDICFGPLNFGVKEEEAKKRARELIKLVGLSEDLLERSPFDLSGGQMRRVAIAGILAMDPEVLILDEPTAGLDPRGRKEIMEMIYTLHKQKNLTTILVTHSMEDAAYYADQVVVMNKGSIAMKGSPKEIFSRYEELKGYGLDVPESLSFMLKVQEQFGLKMSEPALTFEEVVSQVKALMLEGDGT</sequence>
<name>A0ABS2R061_9BACI</name>
<organism evidence="10 11">
    <name type="scientific">Priestia iocasae</name>
    <dbReference type="NCBI Taxonomy" id="2291674"/>
    <lineage>
        <taxon>Bacteria</taxon>
        <taxon>Bacillati</taxon>
        <taxon>Bacillota</taxon>
        <taxon>Bacilli</taxon>
        <taxon>Bacillales</taxon>
        <taxon>Bacillaceae</taxon>
        <taxon>Priestia</taxon>
    </lineage>
</organism>
<proteinExistence type="inferred from homology"/>
<dbReference type="InterPro" id="IPR015856">
    <property type="entry name" value="ABC_transpr_CbiO/EcfA_su"/>
</dbReference>
<dbReference type="PROSITE" id="PS50893">
    <property type="entry name" value="ABC_TRANSPORTER_2"/>
    <property type="match status" value="1"/>
</dbReference>
<comment type="caution">
    <text evidence="10">The sequence shown here is derived from an EMBL/GenBank/DDBJ whole genome shotgun (WGS) entry which is preliminary data.</text>
</comment>
<dbReference type="SMART" id="SM00382">
    <property type="entry name" value="AAA"/>
    <property type="match status" value="1"/>
</dbReference>
<keyword evidence="7 8" id="KW-0472">Membrane</keyword>
<dbReference type="GO" id="GO:0005524">
    <property type="term" value="F:ATP binding"/>
    <property type="evidence" value="ECO:0007669"/>
    <property type="project" value="UniProtKB-KW"/>
</dbReference>
<evidence type="ECO:0000256" key="4">
    <source>
        <dbReference type="ARBA" id="ARBA00022741"/>
    </source>
</evidence>
<evidence type="ECO:0000256" key="1">
    <source>
        <dbReference type="ARBA" id="ARBA00004202"/>
    </source>
</evidence>
<dbReference type="EMBL" id="JAFBFC010000016">
    <property type="protein sequence ID" value="MBM7705114.1"/>
    <property type="molecule type" value="Genomic_DNA"/>
</dbReference>
<dbReference type="CDD" id="cd03225">
    <property type="entry name" value="ABC_cobalt_CbiO_domain1"/>
    <property type="match status" value="1"/>
</dbReference>
<keyword evidence="4 8" id="KW-0547">Nucleotide-binding</keyword>
<keyword evidence="3 8" id="KW-1003">Cell membrane</keyword>
<dbReference type="InterPro" id="IPR030946">
    <property type="entry name" value="EcfA2"/>
</dbReference>
<dbReference type="Proteomes" id="UP000809829">
    <property type="component" value="Unassembled WGS sequence"/>
</dbReference>
<keyword evidence="2 8" id="KW-0813">Transport</keyword>
<evidence type="ECO:0000313" key="10">
    <source>
        <dbReference type="EMBL" id="MBM7705114.1"/>
    </source>
</evidence>
<gene>
    <name evidence="10" type="ORF">JOC83_004028</name>
</gene>
<comment type="similarity">
    <text evidence="8">Belongs to the ABC transporter superfamily. Energy-coupling factor EcfA family.</text>
</comment>